<name>A0A7L9WTU9_9RHOB</name>
<sequence length="340" mass="36565">MIWRISRGVALAWMLMTGLWLPQSLAAESLRIAYYDTELGRDGPGLLLRDILDGDDPQVVAVTAVLDAAAADILVLAGLDYDLEGLALVALNATLAAPYPHLFAPRPNTGMATGLDLDGNGRRGDARDAQGYGRFNGAGGMALLSRYPLSGAVQDFSAQLWKDQPETLMRPEDPGFEIQRLSSTGHWIVPLDLGAQGLSLAMFHATTPVFDGPEDRNGRRNHDEIAFWTRALSQPDGLAAPFVLTGGANLDPDRGAGRRQAIRDLLSHPALQDPLSQGPETVDWPPPDGPGPMRVDYLLPSATLRVQGSGVLWPDQPPLSDAVVAASRHRLVWIDIAMPP</sequence>
<keyword evidence="2" id="KW-0540">Nuclease</keyword>
<protein>
    <submittedName>
        <fullName evidence="2">Endonuclease/exonuclease/phosphatase family protein</fullName>
    </submittedName>
</protein>
<dbReference type="InterPro" id="IPR036691">
    <property type="entry name" value="Endo/exonu/phosph_ase_sf"/>
</dbReference>
<reference evidence="2 3" key="1">
    <citation type="submission" date="2019-10" db="EMBL/GenBank/DDBJ databases">
        <title>Pseudopuniceibacterium sp. HQ09 islated from Antarctica.</title>
        <authorList>
            <person name="Liao L."/>
            <person name="Su S."/>
            <person name="Chen B."/>
            <person name="Yu Y."/>
        </authorList>
    </citation>
    <scope>NUCLEOTIDE SEQUENCE [LARGE SCALE GENOMIC DNA]</scope>
    <source>
        <strain evidence="2 3">HQ09</strain>
    </source>
</reference>
<accession>A0A7L9WTU9</accession>
<evidence type="ECO:0000313" key="3">
    <source>
        <dbReference type="Proteomes" id="UP000594118"/>
    </source>
</evidence>
<gene>
    <name evidence="2" type="ORF">F3W81_17500</name>
</gene>
<dbReference type="EMBL" id="CP045201">
    <property type="protein sequence ID" value="QOL83282.1"/>
    <property type="molecule type" value="Genomic_DNA"/>
</dbReference>
<dbReference type="GO" id="GO:0004527">
    <property type="term" value="F:exonuclease activity"/>
    <property type="evidence" value="ECO:0007669"/>
    <property type="project" value="UniProtKB-KW"/>
</dbReference>
<evidence type="ECO:0000259" key="1">
    <source>
        <dbReference type="Pfam" id="PF03372"/>
    </source>
</evidence>
<keyword evidence="2" id="KW-0255">Endonuclease</keyword>
<dbReference type="Proteomes" id="UP000594118">
    <property type="component" value="Chromosome"/>
</dbReference>
<evidence type="ECO:0000313" key="2">
    <source>
        <dbReference type="EMBL" id="QOL83282.1"/>
    </source>
</evidence>
<dbReference type="KEGG" id="pshq:F3W81_17500"/>
<feature type="domain" description="Endonuclease/exonuclease/phosphatase" evidence="1">
    <location>
        <begin position="54"/>
        <end position="318"/>
    </location>
</feature>
<organism evidence="2 3">
    <name type="scientific">Pseudooceanicola spongiae</name>
    <dbReference type="NCBI Taxonomy" id="2613965"/>
    <lineage>
        <taxon>Bacteria</taxon>
        <taxon>Pseudomonadati</taxon>
        <taxon>Pseudomonadota</taxon>
        <taxon>Alphaproteobacteria</taxon>
        <taxon>Rhodobacterales</taxon>
        <taxon>Paracoccaceae</taxon>
        <taxon>Pseudooceanicola</taxon>
    </lineage>
</organism>
<dbReference type="Gene3D" id="3.60.10.10">
    <property type="entry name" value="Endonuclease/exonuclease/phosphatase"/>
    <property type="match status" value="1"/>
</dbReference>
<dbReference type="RefSeq" id="WP_193084003.1">
    <property type="nucleotide sequence ID" value="NZ_CP045201.1"/>
</dbReference>
<keyword evidence="3" id="KW-1185">Reference proteome</keyword>
<dbReference type="AlphaFoldDB" id="A0A7L9WTU9"/>
<dbReference type="Pfam" id="PF03372">
    <property type="entry name" value="Exo_endo_phos"/>
    <property type="match status" value="1"/>
</dbReference>
<proteinExistence type="predicted"/>
<dbReference type="InterPro" id="IPR005135">
    <property type="entry name" value="Endo/exonuclease/phosphatase"/>
</dbReference>
<keyword evidence="2" id="KW-0269">Exonuclease</keyword>
<dbReference type="SUPFAM" id="SSF56219">
    <property type="entry name" value="DNase I-like"/>
    <property type="match status" value="1"/>
</dbReference>
<keyword evidence="2" id="KW-0378">Hydrolase</keyword>
<dbReference type="GO" id="GO:0004519">
    <property type="term" value="F:endonuclease activity"/>
    <property type="evidence" value="ECO:0007669"/>
    <property type="project" value="UniProtKB-KW"/>
</dbReference>